<dbReference type="AlphaFoldDB" id="A0A7S4UV16"/>
<dbReference type="PANTHER" id="PTHR45694">
    <property type="entry name" value="GLUTAREDOXIN 2"/>
    <property type="match status" value="1"/>
</dbReference>
<dbReference type="Gene3D" id="3.40.30.10">
    <property type="entry name" value="Glutaredoxin"/>
    <property type="match status" value="1"/>
</dbReference>
<dbReference type="PANTHER" id="PTHR45694:SF18">
    <property type="entry name" value="GLUTAREDOXIN-1-RELATED"/>
    <property type="match status" value="1"/>
</dbReference>
<dbReference type="GO" id="GO:0015038">
    <property type="term" value="F:glutathione disulfide oxidoreductase activity"/>
    <property type="evidence" value="ECO:0007669"/>
    <property type="project" value="TreeGrafter"/>
</dbReference>
<dbReference type="PROSITE" id="PS51354">
    <property type="entry name" value="GLUTAREDOXIN_2"/>
    <property type="match status" value="1"/>
</dbReference>
<reference evidence="6" key="1">
    <citation type="submission" date="2021-01" db="EMBL/GenBank/DDBJ databases">
        <authorList>
            <person name="Corre E."/>
            <person name="Pelletier E."/>
            <person name="Niang G."/>
            <person name="Scheremetjew M."/>
            <person name="Finn R."/>
            <person name="Kale V."/>
            <person name="Holt S."/>
            <person name="Cochrane G."/>
            <person name="Meng A."/>
            <person name="Brown T."/>
            <person name="Cohen L."/>
        </authorList>
    </citation>
    <scope>NUCLEOTIDE SEQUENCE</scope>
    <source>
        <strain evidence="6">CCMP 2712</strain>
    </source>
</reference>
<dbReference type="InterPro" id="IPR011767">
    <property type="entry name" value="GLR_AS"/>
</dbReference>
<name>A0A7S4UV16_GUITH</name>
<dbReference type="SUPFAM" id="SSF52833">
    <property type="entry name" value="Thioredoxin-like"/>
    <property type="match status" value="1"/>
</dbReference>
<dbReference type="GO" id="GO:0005737">
    <property type="term" value="C:cytoplasm"/>
    <property type="evidence" value="ECO:0007669"/>
    <property type="project" value="TreeGrafter"/>
</dbReference>
<evidence type="ECO:0000256" key="1">
    <source>
        <dbReference type="ARBA" id="ARBA00022448"/>
    </source>
</evidence>
<gene>
    <name evidence="6" type="ORF">GTHE00462_LOCUS40933</name>
</gene>
<dbReference type="InterPro" id="IPR014025">
    <property type="entry name" value="Glutaredoxin_subgr"/>
</dbReference>
<organism evidence="6">
    <name type="scientific">Guillardia theta</name>
    <name type="common">Cryptophyte</name>
    <name type="synonym">Cryptomonas phi</name>
    <dbReference type="NCBI Taxonomy" id="55529"/>
    <lineage>
        <taxon>Eukaryota</taxon>
        <taxon>Cryptophyceae</taxon>
        <taxon>Pyrenomonadales</taxon>
        <taxon>Geminigeraceae</taxon>
        <taxon>Guillardia</taxon>
    </lineage>
</organism>
<proteinExistence type="predicted"/>
<evidence type="ECO:0000256" key="4">
    <source>
        <dbReference type="ARBA" id="ARBA00023284"/>
    </source>
</evidence>
<dbReference type="GO" id="GO:0034599">
    <property type="term" value="P:cellular response to oxidative stress"/>
    <property type="evidence" value="ECO:0007669"/>
    <property type="project" value="TreeGrafter"/>
</dbReference>
<dbReference type="PROSITE" id="PS00195">
    <property type="entry name" value="GLUTAREDOXIN_1"/>
    <property type="match status" value="1"/>
</dbReference>
<dbReference type="NCBIfam" id="TIGR02180">
    <property type="entry name" value="GRX_euk"/>
    <property type="match status" value="1"/>
</dbReference>
<keyword evidence="1" id="KW-0813">Transport</keyword>
<dbReference type="PRINTS" id="PR00160">
    <property type="entry name" value="GLUTAREDOXIN"/>
</dbReference>
<sequence length="173" mass="18096">MDGEKAAAEPVMAVKVIAFMAAATVASGMALKSDLGFVPSGFGLAKFDFSSRVPSMALRSSKKSGLLACQASAEDLAQKMIKSNKVMVFSKSYCPFCNKAKSTLDGLGVKYEAMELDKRADGSDIQDYMLSLTGARSVPRVFVGGKFVGGGDDVVAKAKSGELQAMLKQAGAM</sequence>
<evidence type="ECO:0000256" key="3">
    <source>
        <dbReference type="ARBA" id="ARBA00023157"/>
    </source>
</evidence>
<evidence type="ECO:0000259" key="5">
    <source>
        <dbReference type="Pfam" id="PF00462"/>
    </source>
</evidence>
<dbReference type="FunFam" id="3.40.30.10:FF:000026">
    <property type="entry name" value="Glutaredoxin 2"/>
    <property type="match status" value="1"/>
</dbReference>
<evidence type="ECO:0000256" key="2">
    <source>
        <dbReference type="ARBA" id="ARBA00022982"/>
    </source>
</evidence>
<feature type="domain" description="Glutaredoxin" evidence="5">
    <location>
        <begin position="86"/>
        <end position="148"/>
    </location>
</feature>
<dbReference type="CDD" id="cd03419">
    <property type="entry name" value="GRX_GRXh_1_2_like"/>
    <property type="match status" value="1"/>
</dbReference>
<dbReference type="InterPro" id="IPR036249">
    <property type="entry name" value="Thioredoxin-like_sf"/>
</dbReference>
<dbReference type="Pfam" id="PF00462">
    <property type="entry name" value="Glutaredoxin"/>
    <property type="match status" value="1"/>
</dbReference>
<accession>A0A7S4UV16</accession>
<dbReference type="InterPro" id="IPR011899">
    <property type="entry name" value="Glutaredoxin_euk/vir"/>
</dbReference>
<keyword evidence="2" id="KW-0249">Electron transport</keyword>
<protein>
    <recommendedName>
        <fullName evidence="5">Glutaredoxin domain-containing protein</fullName>
    </recommendedName>
</protein>
<evidence type="ECO:0000313" key="6">
    <source>
        <dbReference type="EMBL" id="CAE2343227.1"/>
    </source>
</evidence>
<keyword evidence="3" id="KW-1015">Disulfide bond</keyword>
<keyword evidence="4" id="KW-0676">Redox-active center</keyword>
<dbReference type="EMBL" id="HBKN01052430">
    <property type="protein sequence ID" value="CAE2343227.1"/>
    <property type="molecule type" value="Transcribed_RNA"/>
</dbReference>
<dbReference type="InterPro" id="IPR002109">
    <property type="entry name" value="Glutaredoxin"/>
</dbReference>